<keyword evidence="1" id="KW-1133">Transmembrane helix</keyword>
<keyword evidence="1" id="KW-0812">Transmembrane</keyword>
<gene>
    <name evidence="2" type="ORF">HanXRQr2_Chr10g0449001</name>
</gene>
<proteinExistence type="predicted"/>
<evidence type="ECO:0000313" key="2">
    <source>
        <dbReference type="EMBL" id="KAF5787099.1"/>
    </source>
</evidence>
<dbReference type="PANTHER" id="PTHR33564:SF15">
    <property type="entry name" value="PROTEIN, PUTATIVE-RELATED"/>
    <property type="match status" value="1"/>
</dbReference>
<feature type="transmembrane region" description="Helical" evidence="1">
    <location>
        <begin position="6"/>
        <end position="28"/>
    </location>
</feature>
<organism evidence="2 3">
    <name type="scientific">Helianthus annuus</name>
    <name type="common">Common sunflower</name>
    <dbReference type="NCBI Taxonomy" id="4232"/>
    <lineage>
        <taxon>Eukaryota</taxon>
        <taxon>Viridiplantae</taxon>
        <taxon>Streptophyta</taxon>
        <taxon>Embryophyta</taxon>
        <taxon>Tracheophyta</taxon>
        <taxon>Spermatophyta</taxon>
        <taxon>Magnoliopsida</taxon>
        <taxon>eudicotyledons</taxon>
        <taxon>Gunneridae</taxon>
        <taxon>Pentapetalae</taxon>
        <taxon>asterids</taxon>
        <taxon>campanulids</taxon>
        <taxon>Asterales</taxon>
        <taxon>Asteraceae</taxon>
        <taxon>Asteroideae</taxon>
        <taxon>Heliantheae alliance</taxon>
        <taxon>Heliantheae</taxon>
        <taxon>Helianthus</taxon>
    </lineage>
</organism>
<accession>A0A9K3N4V1</accession>
<dbReference type="AlphaFoldDB" id="A0A9K3N4V1"/>
<evidence type="ECO:0000256" key="1">
    <source>
        <dbReference type="SAM" id="Phobius"/>
    </source>
</evidence>
<keyword evidence="1" id="KW-0472">Membrane</keyword>
<name>A0A9K3N4V1_HELAN</name>
<comment type="caution">
    <text evidence="2">The sequence shown here is derived from an EMBL/GenBank/DDBJ whole genome shotgun (WGS) entry which is preliminary data.</text>
</comment>
<dbReference type="Proteomes" id="UP000215914">
    <property type="component" value="Unassembled WGS sequence"/>
</dbReference>
<evidence type="ECO:0000313" key="3">
    <source>
        <dbReference type="Proteomes" id="UP000215914"/>
    </source>
</evidence>
<reference evidence="2" key="1">
    <citation type="journal article" date="2017" name="Nature">
        <title>The sunflower genome provides insights into oil metabolism, flowering and Asterid evolution.</title>
        <authorList>
            <person name="Badouin H."/>
            <person name="Gouzy J."/>
            <person name="Grassa C.J."/>
            <person name="Murat F."/>
            <person name="Staton S.E."/>
            <person name="Cottret L."/>
            <person name="Lelandais-Briere C."/>
            <person name="Owens G.L."/>
            <person name="Carrere S."/>
            <person name="Mayjonade B."/>
            <person name="Legrand L."/>
            <person name="Gill N."/>
            <person name="Kane N.C."/>
            <person name="Bowers J.E."/>
            <person name="Hubner S."/>
            <person name="Bellec A."/>
            <person name="Berard A."/>
            <person name="Berges H."/>
            <person name="Blanchet N."/>
            <person name="Boniface M.C."/>
            <person name="Brunel D."/>
            <person name="Catrice O."/>
            <person name="Chaidir N."/>
            <person name="Claudel C."/>
            <person name="Donnadieu C."/>
            <person name="Faraut T."/>
            <person name="Fievet G."/>
            <person name="Helmstetter N."/>
            <person name="King M."/>
            <person name="Knapp S.J."/>
            <person name="Lai Z."/>
            <person name="Le Paslier M.C."/>
            <person name="Lippi Y."/>
            <person name="Lorenzon L."/>
            <person name="Mandel J.R."/>
            <person name="Marage G."/>
            <person name="Marchand G."/>
            <person name="Marquand E."/>
            <person name="Bret-Mestries E."/>
            <person name="Morien E."/>
            <person name="Nambeesan S."/>
            <person name="Nguyen T."/>
            <person name="Pegot-Espagnet P."/>
            <person name="Pouilly N."/>
            <person name="Raftis F."/>
            <person name="Sallet E."/>
            <person name="Schiex T."/>
            <person name="Thomas J."/>
            <person name="Vandecasteele C."/>
            <person name="Vares D."/>
            <person name="Vear F."/>
            <person name="Vautrin S."/>
            <person name="Crespi M."/>
            <person name="Mangin B."/>
            <person name="Burke J.M."/>
            <person name="Salse J."/>
            <person name="Munos S."/>
            <person name="Vincourt P."/>
            <person name="Rieseberg L.H."/>
            <person name="Langlade N.B."/>
        </authorList>
    </citation>
    <scope>NUCLEOTIDE SEQUENCE</scope>
    <source>
        <tissue evidence="2">Leaves</tissue>
    </source>
</reference>
<protein>
    <submittedName>
        <fullName evidence="2">Uncharacterized protein</fullName>
    </submittedName>
</protein>
<sequence>MSSAWSSQGVVLATVVLVSGTMVLLLLCREKATLIENNNGIQGSGGGSAEKVLRSCLSSGKKDGRKVKKVRFSCDVKDSSVKADEYMEAPRVVVMHKHVSYEAQTISCNDGFVNKNLTMLVEFSN</sequence>
<reference evidence="2" key="2">
    <citation type="submission" date="2020-06" db="EMBL/GenBank/DDBJ databases">
        <title>Helianthus annuus Genome sequencing and assembly Release 2.</title>
        <authorList>
            <person name="Gouzy J."/>
            <person name="Langlade N."/>
            <person name="Munos S."/>
        </authorList>
    </citation>
    <scope>NUCLEOTIDE SEQUENCE</scope>
    <source>
        <tissue evidence="2">Leaves</tissue>
    </source>
</reference>
<dbReference type="PANTHER" id="PTHR33564">
    <property type="entry name" value="TRANSMEMBRANE PROTEIN"/>
    <property type="match status" value="1"/>
</dbReference>
<dbReference type="EMBL" id="MNCJ02000325">
    <property type="protein sequence ID" value="KAF5787099.1"/>
    <property type="molecule type" value="Genomic_DNA"/>
</dbReference>
<dbReference type="Gramene" id="mRNA:HanXRQr2_Chr10g0449001">
    <property type="protein sequence ID" value="CDS:HanXRQr2_Chr10g0449001.1"/>
    <property type="gene ID" value="HanXRQr2_Chr10g0449001"/>
</dbReference>
<keyword evidence="3" id="KW-1185">Reference proteome</keyword>